<dbReference type="AlphaFoldDB" id="A0A1N7QYN8"/>
<keyword evidence="3" id="KW-0233">DNA recombination</keyword>
<protein>
    <submittedName>
        <fullName evidence="5">Phage integrase SAM-like domain-containing protein</fullName>
    </submittedName>
</protein>
<dbReference type="PANTHER" id="PTHR30349:SF64">
    <property type="entry name" value="PROPHAGE INTEGRASE INTD-RELATED"/>
    <property type="match status" value="1"/>
</dbReference>
<dbReference type="GO" id="GO:0015074">
    <property type="term" value="P:DNA integration"/>
    <property type="evidence" value="ECO:0007669"/>
    <property type="project" value="InterPro"/>
</dbReference>
<dbReference type="GO" id="GO:0003677">
    <property type="term" value="F:DNA binding"/>
    <property type="evidence" value="ECO:0007669"/>
    <property type="project" value="UniProtKB-KW"/>
</dbReference>
<dbReference type="GO" id="GO:0006310">
    <property type="term" value="P:DNA recombination"/>
    <property type="evidence" value="ECO:0007669"/>
    <property type="project" value="UniProtKB-KW"/>
</dbReference>
<dbReference type="PANTHER" id="PTHR30349">
    <property type="entry name" value="PHAGE INTEGRASE-RELATED"/>
    <property type="match status" value="1"/>
</dbReference>
<evidence type="ECO:0000313" key="6">
    <source>
        <dbReference type="Proteomes" id="UP000186917"/>
    </source>
</evidence>
<evidence type="ECO:0000256" key="2">
    <source>
        <dbReference type="ARBA" id="ARBA00023125"/>
    </source>
</evidence>
<keyword evidence="6" id="KW-1185">Reference proteome</keyword>
<name>A0A1N7QYN8_9BACT</name>
<dbReference type="InterPro" id="IPR025269">
    <property type="entry name" value="SAM-like_dom"/>
</dbReference>
<dbReference type="InterPro" id="IPR013762">
    <property type="entry name" value="Integrase-like_cat_sf"/>
</dbReference>
<accession>A0A1N7QYN8</accession>
<dbReference type="STRING" id="477680.SAMN05421788_107360"/>
<dbReference type="EMBL" id="FTOR01000007">
    <property type="protein sequence ID" value="SIT27955.1"/>
    <property type="molecule type" value="Genomic_DNA"/>
</dbReference>
<organism evidence="5 6">
    <name type="scientific">Filimonas lacunae</name>
    <dbReference type="NCBI Taxonomy" id="477680"/>
    <lineage>
        <taxon>Bacteria</taxon>
        <taxon>Pseudomonadati</taxon>
        <taxon>Bacteroidota</taxon>
        <taxon>Chitinophagia</taxon>
        <taxon>Chitinophagales</taxon>
        <taxon>Chitinophagaceae</taxon>
        <taxon>Filimonas</taxon>
    </lineage>
</organism>
<sequence>MRAVEDLIDFATEQNIHPLEFVKAAYKPDIDTKILDATTLLAAKEEAVKPDKNQDKPKPVNPLDIYYQINDYIKSKEKKTCKDMPRIYANMRDHLKEFEQFRKKPITFSCLDLTFYEEFVDFLTYDYVHKRRKTQIVGLKVNTVGKTIKQFRTFLRNRMRKRIIPPIDMEGWTILEEEVDAIYFSEEEIRKITDVDLSNFPELIDDRNDTVLGCLTGLRFSDFSKLDVYDLRDDMLHKKQQKSEHWVVIPLRPEALTILQERFNKGIVTSDNGEFNKNIKLITKLAGICDLVKHSHKKLNKNVVEVKPKYAWATSHTCRRSFCTNEFLAGTPVELIMKISGHKSVKDFYKYIRISPEEAGRKIKEIWKLREQLIVSSSNTKVATA</sequence>
<evidence type="ECO:0000259" key="4">
    <source>
        <dbReference type="PROSITE" id="PS51898"/>
    </source>
</evidence>
<dbReference type="InterPro" id="IPR011010">
    <property type="entry name" value="DNA_brk_join_enz"/>
</dbReference>
<gene>
    <name evidence="5" type="ORF">SAMN05421788_107360</name>
</gene>
<proteinExistence type="inferred from homology"/>
<dbReference type="SUPFAM" id="SSF56349">
    <property type="entry name" value="DNA breaking-rejoining enzymes"/>
    <property type="match status" value="1"/>
</dbReference>
<evidence type="ECO:0000256" key="3">
    <source>
        <dbReference type="ARBA" id="ARBA00023172"/>
    </source>
</evidence>
<keyword evidence="2" id="KW-0238">DNA-binding</keyword>
<dbReference type="Gene3D" id="1.10.443.10">
    <property type="entry name" value="Intergrase catalytic core"/>
    <property type="match status" value="1"/>
</dbReference>
<reference evidence="6" key="1">
    <citation type="submission" date="2017-01" db="EMBL/GenBank/DDBJ databases">
        <authorList>
            <person name="Varghese N."/>
            <person name="Submissions S."/>
        </authorList>
    </citation>
    <scope>NUCLEOTIDE SEQUENCE [LARGE SCALE GENOMIC DNA]</scope>
    <source>
        <strain evidence="6">DSM 21054</strain>
    </source>
</reference>
<dbReference type="InterPro" id="IPR050090">
    <property type="entry name" value="Tyrosine_recombinase_XerCD"/>
</dbReference>
<dbReference type="PROSITE" id="PS51898">
    <property type="entry name" value="TYR_RECOMBINASE"/>
    <property type="match status" value="1"/>
</dbReference>
<evidence type="ECO:0000313" key="5">
    <source>
        <dbReference type="EMBL" id="SIT27955.1"/>
    </source>
</evidence>
<feature type="domain" description="Tyr recombinase" evidence="4">
    <location>
        <begin position="179"/>
        <end position="364"/>
    </location>
</feature>
<dbReference type="Pfam" id="PF13102">
    <property type="entry name" value="Phage_int_SAM_5"/>
    <property type="match status" value="1"/>
</dbReference>
<dbReference type="Proteomes" id="UP000186917">
    <property type="component" value="Unassembled WGS sequence"/>
</dbReference>
<dbReference type="Pfam" id="PF00589">
    <property type="entry name" value="Phage_integrase"/>
    <property type="match status" value="1"/>
</dbReference>
<comment type="similarity">
    <text evidence="1">Belongs to the 'phage' integrase family.</text>
</comment>
<dbReference type="Gene3D" id="1.10.150.130">
    <property type="match status" value="1"/>
</dbReference>
<dbReference type="InterPro" id="IPR010998">
    <property type="entry name" value="Integrase_recombinase_N"/>
</dbReference>
<evidence type="ECO:0000256" key="1">
    <source>
        <dbReference type="ARBA" id="ARBA00008857"/>
    </source>
</evidence>
<dbReference type="InterPro" id="IPR002104">
    <property type="entry name" value="Integrase_catalytic"/>
</dbReference>